<dbReference type="InterPro" id="IPR002645">
    <property type="entry name" value="STAS_dom"/>
</dbReference>
<dbReference type="InterPro" id="IPR058548">
    <property type="entry name" value="MlaB-like_STAS"/>
</dbReference>
<evidence type="ECO:0000313" key="2">
    <source>
        <dbReference type="EMBL" id="GAA5042011.1"/>
    </source>
</evidence>
<dbReference type="Gene3D" id="3.30.750.24">
    <property type="entry name" value="STAS domain"/>
    <property type="match status" value="1"/>
</dbReference>
<organism evidence="2 3">
    <name type="scientific">Streptomyces similanensis</name>
    <dbReference type="NCBI Taxonomy" id="1274988"/>
    <lineage>
        <taxon>Bacteria</taxon>
        <taxon>Bacillati</taxon>
        <taxon>Actinomycetota</taxon>
        <taxon>Actinomycetes</taxon>
        <taxon>Kitasatosporales</taxon>
        <taxon>Streptomycetaceae</taxon>
        <taxon>Streptomyces</taxon>
    </lineage>
</organism>
<proteinExistence type="predicted"/>
<dbReference type="InterPro" id="IPR036513">
    <property type="entry name" value="STAS_dom_sf"/>
</dbReference>
<reference evidence="3" key="1">
    <citation type="journal article" date="2019" name="Int. J. Syst. Evol. Microbiol.">
        <title>The Global Catalogue of Microorganisms (GCM) 10K type strain sequencing project: providing services to taxonomists for standard genome sequencing and annotation.</title>
        <authorList>
            <consortium name="The Broad Institute Genomics Platform"/>
            <consortium name="The Broad Institute Genome Sequencing Center for Infectious Disease"/>
            <person name="Wu L."/>
            <person name="Ma J."/>
        </authorList>
    </citation>
    <scope>NUCLEOTIDE SEQUENCE [LARGE SCALE GENOMIC DNA]</scope>
    <source>
        <strain evidence="3">JCM 18410</strain>
    </source>
</reference>
<protein>
    <recommendedName>
        <fullName evidence="1">STAS domain-containing protein</fullName>
    </recommendedName>
</protein>
<gene>
    <name evidence="2" type="ORF">GCM10023336_02650</name>
</gene>
<evidence type="ECO:0000313" key="3">
    <source>
        <dbReference type="Proteomes" id="UP001500124"/>
    </source>
</evidence>
<dbReference type="Pfam" id="PF13466">
    <property type="entry name" value="STAS_2"/>
    <property type="match status" value="1"/>
</dbReference>
<dbReference type="Pfam" id="PF14417">
    <property type="entry name" value="MEDS"/>
    <property type="match status" value="1"/>
</dbReference>
<dbReference type="Proteomes" id="UP001500124">
    <property type="component" value="Unassembled WGS sequence"/>
</dbReference>
<comment type="caution">
    <text evidence="2">The sequence shown here is derived from an EMBL/GenBank/DDBJ whole genome shotgun (WGS) entry which is preliminary data.</text>
</comment>
<accession>A0ABP9JT47</accession>
<feature type="domain" description="STAS" evidence="1">
    <location>
        <begin position="208"/>
        <end position="300"/>
    </location>
</feature>
<name>A0ABP9JT47_9ACTN</name>
<keyword evidence="3" id="KW-1185">Reference proteome</keyword>
<dbReference type="SUPFAM" id="SSF52091">
    <property type="entry name" value="SpoIIaa-like"/>
    <property type="match status" value="1"/>
</dbReference>
<evidence type="ECO:0000259" key="1">
    <source>
        <dbReference type="PROSITE" id="PS50801"/>
    </source>
</evidence>
<dbReference type="PROSITE" id="PS50801">
    <property type="entry name" value="STAS"/>
    <property type="match status" value="1"/>
</dbReference>
<sequence>MADMTTRADRERLVEEADQGDHLCLAFADDAEQRRVATAYVLGGLERGERVMYFADGRAPEQVLGWLREAGADPAPALERGQLVVTTADDSYLAVGPFDPDAMVATLHREVADSLAAGYTGFRVSGEMGWALRDVPGADRLGEYETKVNEVFAGGPASAICQYDARRFDADALAAFDGRHPGAVAPEPLYSSGLLRLAPSFRAGRRALRVVGDVDYQSAAALAAALETAMGWPGDITVDMSGLDFIDLAGVRALVQTAERLPEGRRMHIVELTPMLRHVMHVVGWDRIPALTVNAGEGAE</sequence>
<dbReference type="InterPro" id="IPR025847">
    <property type="entry name" value="MEDS_domain"/>
</dbReference>
<dbReference type="EMBL" id="BAABKC010000002">
    <property type="protein sequence ID" value="GAA5042011.1"/>
    <property type="molecule type" value="Genomic_DNA"/>
</dbReference>
<dbReference type="CDD" id="cd07043">
    <property type="entry name" value="STAS_anti-anti-sigma_factors"/>
    <property type="match status" value="1"/>
</dbReference>